<accession>A0A1M6EEV2</accession>
<dbReference type="Proteomes" id="UP000184052">
    <property type="component" value="Unassembled WGS sequence"/>
</dbReference>
<dbReference type="GO" id="GO:0003677">
    <property type="term" value="F:DNA binding"/>
    <property type="evidence" value="ECO:0007669"/>
    <property type="project" value="UniProtKB-KW"/>
</dbReference>
<feature type="binding site" evidence="2">
    <location>
        <begin position="236"/>
        <end position="243"/>
    </location>
    <ligand>
        <name>ATP</name>
        <dbReference type="ChEBI" id="CHEBI:30616"/>
    </ligand>
</feature>
<dbReference type="EMBL" id="FQZL01000007">
    <property type="protein sequence ID" value="SHI83909.1"/>
    <property type="molecule type" value="Genomic_DNA"/>
</dbReference>
<dbReference type="Gene3D" id="1.10.260.40">
    <property type="entry name" value="lambda repressor-like DNA-binding domains"/>
    <property type="match status" value="1"/>
</dbReference>
<dbReference type="Gene3D" id="1.10.3290.10">
    <property type="entry name" value="Fido-like domain"/>
    <property type="match status" value="1"/>
</dbReference>
<dbReference type="SUPFAM" id="SSF140931">
    <property type="entry name" value="Fic-like"/>
    <property type="match status" value="1"/>
</dbReference>
<gene>
    <name evidence="5" type="ORF">SAMN02745751_01173</name>
</gene>
<dbReference type="PROSITE" id="PS51459">
    <property type="entry name" value="FIDO"/>
    <property type="match status" value="1"/>
</dbReference>
<dbReference type="InterPro" id="IPR040198">
    <property type="entry name" value="Fido_containing"/>
</dbReference>
<name>A0A1M6EEV2_9FIRM</name>
<dbReference type="STRING" id="1121476.SAMN02745751_01173"/>
<proteinExistence type="predicted"/>
<dbReference type="PANTHER" id="PTHR13504:SF38">
    <property type="entry name" value="FIDO DOMAIN-CONTAINING PROTEIN"/>
    <property type="match status" value="1"/>
</dbReference>
<dbReference type="RefSeq" id="WP_175548515.1">
    <property type="nucleotide sequence ID" value="NZ_FQZL01000007.1"/>
</dbReference>
<protein>
    <submittedName>
        <fullName evidence="5">Cro/C1-type HTH DNA-binding domain-containing protein</fullName>
    </submittedName>
</protein>
<dbReference type="AlphaFoldDB" id="A0A1M6EEV2"/>
<evidence type="ECO:0000259" key="4">
    <source>
        <dbReference type="PROSITE" id="PS51459"/>
    </source>
</evidence>
<dbReference type="InterPro" id="IPR036597">
    <property type="entry name" value="Fido-like_dom_sf"/>
</dbReference>
<evidence type="ECO:0000256" key="3">
    <source>
        <dbReference type="PIRSR" id="PIRSR640198-3"/>
    </source>
</evidence>
<evidence type="ECO:0000256" key="2">
    <source>
        <dbReference type="PIRSR" id="PIRSR640198-2"/>
    </source>
</evidence>
<feature type="site" description="Important for autoinhibition of adenylyltransferase activity" evidence="3">
    <location>
        <position position="100"/>
    </location>
</feature>
<dbReference type="Pfam" id="PF13443">
    <property type="entry name" value="HTH_26"/>
    <property type="match status" value="1"/>
</dbReference>
<keyword evidence="5" id="KW-0238">DNA-binding</keyword>
<organism evidence="5 6">
    <name type="scientific">Dethiosulfatibacter aminovorans DSM 17477</name>
    <dbReference type="NCBI Taxonomy" id="1121476"/>
    <lineage>
        <taxon>Bacteria</taxon>
        <taxon>Bacillati</taxon>
        <taxon>Bacillota</taxon>
        <taxon>Tissierellia</taxon>
        <taxon>Dethiosulfatibacter</taxon>
    </lineage>
</organism>
<dbReference type="InterPro" id="IPR010982">
    <property type="entry name" value="Lambda_DNA-bd_dom_sf"/>
</dbReference>
<evidence type="ECO:0000313" key="6">
    <source>
        <dbReference type="Proteomes" id="UP000184052"/>
    </source>
</evidence>
<dbReference type="PANTHER" id="PTHR13504">
    <property type="entry name" value="FIDO DOMAIN-CONTAINING PROTEIN DDB_G0283145"/>
    <property type="match status" value="1"/>
</dbReference>
<keyword evidence="6" id="KW-1185">Reference proteome</keyword>
<evidence type="ECO:0000313" key="5">
    <source>
        <dbReference type="EMBL" id="SHI83909.1"/>
    </source>
</evidence>
<keyword evidence="2" id="KW-0547">Nucleotide-binding</keyword>
<feature type="binding site" evidence="2">
    <location>
        <begin position="268"/>
        <end position="269"/>
    </location>
    <ligand>
        <name>ATP</name>
        <dbReference type="ChEBI" id="CHEBI:30616"/>
    </ligand>
</feature>
<dbReference type="GO" id="GO:0005524">
    <property type="term" value="F:ATP binding"/>
    <property type="evidence" value="ECO:0007669"/>
    <property type="project" value="UniProtKB-KW"/>
</dbReference>
<dbReference type="InterPro" id="IPR003812">
    <property type="entry name" value="Fido"/>
</dbReference>
<dbReference type="InterPro" id="IPR001387">
    <property type="entry name" value="Cro/C1-type_HTH"/>
</dbReference>
<evidence type="ECO:0000256" key="1">
    <source>
        <dbReference type="PIRSR" id="PIRSR640198-1"/>
    </source>
</evidence>
<feature type="active site" evidence="1">
    <location>
        <position position="232"/>
    </location>
</feature>
<keyword evidence="2" id="KW-0067">ATP-binding</keyword>
<sequence>MNINEYLKNRNIKISDISKSCNIPYATIHGGFDNPDSIKTANLKKIADFLEIGMDELYDLLQSDETSLLTVLLDQKRSKLKGNIYHFTQIKFTYNTNHIEGSRLSEEETRFIFETNTLLSEGRMVENIDDIIETSNHFYLFDLMLEEVKKPLTEDLIKRYHGILKNGTADARKEWFNIGEYKKLPNEVGGKETVKPKGVPKEMKRLLDWYNGLPEVYFDDILEFHYRFESIHPFQDGNGRIGRLIMFRECLKYDIVPFIIEDELKLFYYRGLSEYESEKGYLRDTCLSMQDRYEDTIKRFLGDLLDC</sequence>
<reference evidence="5 6" key="1">
    <citation type="submission" date="2016-11" db="EMBL/GenBank/DDBJ databases">
        <authorList>
            <person name="Jaros S."/>
            <person name="Januszkiewicz K."/>
            <person name="Wedrychowicz H."/>
        </authorList>
    </citation>
    <scope>NUCLEOTIDE SEQUENCE [LARGE SCALE GENOMIC DNA]</scope>
    <source>
        <strain evidence="5 6">DSM 17477</strain>
    </source>
</reference>
<feature type="domain" description="Fido" evidence="4">
    <location>
        <begin position="152"/>
        <end position="303"/>
    </location>
</feature>
<dbReference type="Pfam" id="PF02661">
    <property type="entry name" value="Fic"/>
    <property type="match status" value="1"/>
</dbReference>